<dbReference type="InterPro" id="IPR037185">
    <property type="entry name" value="EmrE-like"/>
</dbReference>
<evidence type="ECO:0000256" key="3">
    <source>
        <dbReference type="ARBA" id="ARBA00022692"/>
    </source>
</evidence>
<dbReference type="InterPro" id="IPR050638">
    <property type="entry name" value="AA-Vitamin_Transporters"/>
</dbReference>
<dbReference type="OrthoDB" id="5242975at2"/>
<evidence type="ECO:0000256" key="4">
    <source>
        <dbReference type="ARBA" id="ARBA00022989"/>
    </source>
</evidence>
<evidence type="ECO:0000313" key="10">
    <source>
        <dbReference type="Proteomes" id="UP000253318"/>
    </source>
</evidence>
<comment type="caution">
    <text evidence="9">The sequence shown here is derived from an EMBL/GenBank/DDBJ whole genome shotgun (WGS) entry which is preliminary data.</text>
</comment>
<gene>
    <name evidence="9" type="ORF">DEF24_12385</name>
</gene>
<evidence type="ECO:0000256" key="2">
    <source>
        <dbReference type="ARBA" id="ARBA00007362"/>
    </source>
</evidence>
<dbReference type="Proteomes" id="UP000253318">
    <property type="component" value="Unassembled WGS sequence"/>
</dbReference>
<evidence type="ECO:0000256" key="6">
    <source>
        <dbReference type="SAM" id="MobiDB-lite"/>
    </source>
</evidence>
<feature type="domain" description="EamA" evidence="8">
    <location>
        <begin position="166"/>
        <end position="300"/>
    </location>
</feature>
<dbReference type="SUPFAM" id="SSF103481">
    <property type="entry name" value="Multidrug resistance efflux transporter EmrE"/>
    <property type="match status" value="2"/>
</dbReference>
<dbReference type="InterPro" id="IPR000620">
    <property type="entry name" value="EamA_dom"/>
</dbReference>
<sequence>MSVSTPPTSTPAAPLSRALDWRVGFLLLSLIWGSSFLLIKIGTEALEPAQIALGRMVTGAIPLVAVLLLTRGRLPRGLATWAHLSVAAFFLNVVPFTLFGYAEQLIPSALAGIANATTPLFTLAVSLVVLSDERPTRRRLVGLGVGFLGVLVVFGVWSGVAGAGGAGMLLALGAALCYGIGTPYARRFLAGRGHSSLELSTGQLITGTAQLLVVTPLVADAPESLPWRVVLAVTALGALGTGLAYVLMYGIIRQAGATVASTVTYVAPVVAIAAGVLILGETLSWNQPVGAAVIILGAALCQTSARRRPGRGAPLTPGTSPEPGASAQSSRS</sequence>
<dbReference type="RefSeq" id="WP_114396434.1">
    <property type="nucleotide sequence ID" value="NZ_QEIM01000009.1"/>
</dbReference>
<evidence type="ECO:0000256" key="1">
    <source>
        <dbReference type="ARBA" id="ARBA00004141"/>
    </source>
</evidence>
<dbReference type="PANTHER" id="PTHR32322:SF9">
    <property type="entry name" value="AMINO-ACID METABOLITE EFFLUX PUMP-RELATED"/>
    <property type="match status" value="1"/>
</dbReference>
<dbReference type="EMBL" id="QEIN01000084">
    <property type="protein sequence ID" value="RCV58725.1"/>
    <property type="molecule type" value="Genomic_DNA"/>
</dbReference>
<feature type="transmembrane region" description="Helical" evidence="7">
    <location>
        <begin position="81"/>
        <end position="102"/>
    </location>
</feature>
<feature type="transmembrane region" description="Helical" evidence="7">
    <location>
        <begin position="166"/>
        <end position="185"/>
    </location>
</feature>
<dbReference type="Pfam" id="PF00892">
    <property type="entry name" value="EamA"/>
    <property type="match status" value="2"/>
</dbReference>
<feature type="transmembrane region" description="Helical" evidence="7">
    <location>
        <begin position="259"/>
        <end position="279"/>
    </location>
</feature>
<organism evidence="9 10">
    <name type="scientific">Marinitenerispora sediminis</name>
    <dbReference type="NCBI Taxonomy" id="1931232"/>
    <lineage>
        <taxon>Bacteria</taxon>
        <taxon>Bacillati</taxon>
        <taxon>Actinomycetota</taxon>
        <taxon>Actinomycetes</taxon>
        <taxon>Streptosporangiales</taxon>
        <taxon>Nocardiopsidaceae</taxon>
        <taxon>Marinitenerispora</taxon>
    </lineage>
</organism>
<proteinExistence type="inferred from homology"/>
<feature type="transmembrane region" description="Helical" evidence="7">
    <location>
        <begin position="140"/>
        <end position="160"/>
    </location>
</feature>
<evidence type="ECO:0000256" key="5">
    <source>
        <dbReference type="ARBA" id="ARBA00023136"/>
    </source>
</evidence>
<keyword evidence="5 7" id="KW-0472">Membrane</keyword>
<evidence type="ECO:0000259" key="8">
    <source>
        <dbReference type="Pfam" id="PF00892"/>
    </source>
</evidence>
<keyword evidence="4 7" id="KW-1133">Transmembrane helix</keyword>
<feature type="region of interest" description="Disordered" evidence="6">
    <location>
        <begin position="307"/>
        <end position="332"/>
    </location>
</feature>
<feature type="transmembrane region" description="Helical" evidence="7">
    <location>
        <begin position="21"/>
        <end position="39"/>
    </location>
</feature>
<feature type="transmembrane region" description="Helical" evidence="7">
    <location>
        <begin position="225"/>
        <end position="247"/>
    </location>
</feature>
<protein>
    <submittedName>
        <fullName evidence="9">EamA family transporter</fullName>
    </submittedName>
</protein>
<feature type="transmembrane region" description="Helical" evidence="7">
    <location>
        <begin position="197"/>
        <end position="219"/>
    </location>
</feature>
<reference evidence="9 10" key="1">
    <citation type="submission" date="2018-04" db="EMBL/GenBank/DDBJ databases">
        <title>Novel actinobacteria from marine sediment.</title>
        <authorList>
            <person name="Ng Z.Y."/>
            <person name="Tan G.Y.A."/>
        </authorList>
    </citation>
    <scope>NUCLEOTIDE SEQUENCE [LARGE SCALE GENOMIC DNA]</scope>
    <source>
        <strain evidence="9 10">TPS81</strain>
    </source>
</reference>
<dbReference type="PANTHER" id="PTHR32322">
    <property type="entry name" value="INNER MEMBRANE TRANSPORTER"/>
    <property type="match status" value="1"/>
</dbReference>
<accession>A0A368T540</accession>
<feature type="domain" description="EamA" evidence="8">
    <location>
        <begin position="25"/>
        <end position="154"/>
    </location>
</feature>
<comment type="similarity">
    <text evidence="2">Belongs to the EamA transporter family.</text>
</comment>
<feature type="transmembrane region" description="Helical" evidence="7">
    <location>
        <begin position="51"/>
        <end position="69"/>
    </location>
</feature>
<dbReference type="AlphaFoldDB" id="A0A368T540"/>
<evidence type="ECO:0000313" key="9">
    <source>
        <dbReference type="EMBL" id="RCV58725.1"/>
    </source>
</evidence>
<dbReference type="Gene3D" id="1.10.3730.20">
    <property type="match status" value="1"/>
</dbReference>
<dbReference type="GO" id="GO:0016020">
    <property type="term" value="C:membrane"/>
    <property type="evidence" value="ECO:0007669"/>
    <property type="project" value="UniProtKB-SubCell"/>
</dbReference>
<feature type="transmembrane region" description="Helical" evidence="7">
    <location>
        <begin position="285"/>
        <end position="301"/>
    </location>
</feature>
<name>A0A368T540_9ACTN</name>
<evidence type="ECO:0000256" key="7">
    <source>
        <dbReference type="SAM" id="Phobius"/>
    </source>
</evidence>
<keyword evidence="10" id="KW-1185">Reference proteome</keyword>
<comment type="subcellular location">
    <subcellularLocation>
        <location evidence="1">Membrane</location>
        <topology evidence="1">Multi-pass membrane protein</topology>
    </subcellularLocation>
</comment>
<feature type="transmembrane region" description="Helical" evidence="7">
    <location>
        <begin position="108"/>
        <end position="128"/>
    </location>
</feature>
<keyword evidence="3 7" id="KW-0812">Transmembrane</keyword>